<keyword evidence="2" id="KW-1133">Transmembrane helix</keyword>
<feature type="region of interest" description="Disordered" evidence="1">
    <location>
        <begin position="123"/>
        <end position="154"/>
    </location>
</feature>
<keyword evidence="2" id="KW-0812">Transmembrane</keyword>
<feature type="region of interest" description="Disordered" evidence="1">
    <location>
        <begin position="1"/>
        <end position="37"/>
    </location>
</feature>
<feature type="compositionally biased region" description="Basic and acidic residues" evidence="1">
    <location>
        <begin position="1"/>
        <end position="12"/>
    </location>
</feature>
<accession>A0A015K2V5</accession>
<reference evidence="3 4" key="1">
    <citation type="submission" date="2014-02" db="EMBL/GenBank/DDBJ databases">
        <title>Single nucleus genome sequencing reveals high similarity among nuclei of an endomycorrhizal fungus.</title>
        <authorList>
            <person name="Lin K."/>
            <person name="Geurts R."/>
            <person name="Zhang Z."/>
            <person name="Limpens E."/>
            <person name="Saunders D.G."/>
            <person name="Mu D."/>
            <person name="Pang E."/>
            <person name="Cao H."/>
            <person name="Cha H."/>
            <person name="Lin T."/>
            <person name="Zhou Q."/>
            <person name="Shang Y."/>
            <person name="Li Y."/>
            <person name="Ivanov S."/>
            <person name="Sharma T."/>
            <person name="Velzen R.V."/>
            <person name="Ruijter N.D."/>
            <person name="Aanen D.K."/>
            <person name="Win J."/>
            <person name="Kamoun S."/>
            <person name="Bisseling T."/>
            <person name="Huang S."/>
        </authorList>
    </citation>
    <scope>NUCLEOTIDE SEQUENCE [LARGE SCALE GENOMIC DNA]</scope>
    <source>
        <strain evidence="4">DAOM197198w</strain>
    </source>
</reference>
<evidence type="ECO:0000256" key="1">
    <source>
        <dbReference type="SAM" id="MobiDB-lite"/>
    </source>
</evidence>
<comment type="caution">
    <text evidence="3">The sequence shown here is derived from an EMBL/GenBank/DDBJ whole genome shotgun (WGS) entry which is preliminary data.</text>
</comment>
<proteinExistence type="predicted"/>
<evidence type="ECO:0000313" key="4">
    <source>
        <dbReference type="Proteomes" id="UP000022910"/>
    </source>
</evidence>
<keyword evidence="2" id="KW-0472">Membrane</keyword>
<feature type="compositionally biased region" description="Low complexity" evidence="1">
    <location>
        <begin position="126"/>
        <end position="137"/>
    </location>
</feature>
<dbReference type="EMBL" id="JEMT01012317">
    <property type="protein sequence ID" value="EXX76122.1"/>
    <property type="molecule type" value="Genomic_DNA"/>
</dbReference>
<organism evidence="3 4">
    <name type="scientific">Rhizophagus irregularis (strain DAOM 197198w)</name>
    <name type="common">Glomus intraradices</name>
    <dbReference type="NCBI Taxonomy" id="1432141"/>
    <lineage>
        <taxon>Eukaryota</taxon>
        <taxon>Fungi</taxon>
        <taxon>Fungi incertae sedis</taxon>
        <taxon>Mucoromycota</taxon>
        <taxon>Glomeromycotina</taxon>
        <taxon>Glomeromycetes</taxon>
        <taxon>Glomerales</taxon>
        <taxon>Glomeraceae</taxon>
        <taxon>Rhizophagus</taxon>
    </lineage>
</organism>
<feature type="transmembrane region" description="Helical" evidence="2">
    <location>
        <begin position="84"/>
        <end position="109"/>
    </location>
</feature>
<name>A0A015K2V5_RHIIW</name>
<dbReference type="SMR" id="A0A015K2V5"/>
<feature type="compositionally biased region" description="Polar residues" evidence="1">
    <location>
        <begin position="23"/>
        <end position="37"/>
    </location>
</feature>
<keyword evidence="4" id="KW-1185">Reference proteome</keyword>
<gene>
    <name evidence="3" type="ORF">RirG_036090</name>
</gene>
<sequence length="176" mass="19047">MSYKYEIIDKRQLTSTAEDEDSPSTTPAVSEPQSPTGPIQFATLVVTSEKPASTITETESSTITTTVKYVSADASNTPSNSTSVLLAALLGTIGLIIILTGLLFMILWLKRGEKPRVINRGLTQLDDNGSLNDSNDSTNDEMVTYRPSDPDDEQLPSYAEAVVRGRSSTIYNNPVI</sequence>
<dbReference type="Proteomes" id="UP000022910">
    <property type="component" value="Unassembled WGS sequence"/>
</dbReference>
<protein>
    <submittedName>
        <fullName evidence="3">Uncharacterized protein</fullName>
    </submittedName>
</protein>
<evidence type="ECO:0000256" key="2">
    <source>
        <dbReference type="SAM" id="Phobius"/>
    </source>
</evidence>
<evidence type="ECO:0000313" key="3">
    <source>
        <dbReference type="EMBL" id="EXX76122.1"/>
    </source>
</evidence>
<dbReference type="AlphaFoldDB" id="A0A015K2V5"/>
<dbReference type="HOGENOM" id="CLU_1525969_0_0_1"/>